<feature type="compositionally biased region" description="Acidic residues" evidence="7">
    <location>
        <begin position="402"/>
        <end position="429"/>
    </location>
</feature>
<evidence type="ECO:0000256" key="7">
    <source>
        <dbReference type="SAM" id="MobiDB-lite"/>
    </source>
</evidence>
<keyword evidence="3 6" id="KW-0963">Cytoplasm</keyword>
<dbReference type="SMART" id="SM00022">
    <property type="entry name" value="PLAc"/>
    <property type="match status" value="1"/>
</dbReference>
<comment type="catalytic activity">
    <reaction evidence="6">
        <text>a 1,2-diacyl-sn-glycero-3-phosphocholine + H2O = a 1-acyl-sn-glycero-3-phosphocholine + a fatty acid + H(+)</text>
        <dbReference type="Rhea" id="RHEA:15801"/>
        <dbReference type="ChEBI" id="CHEBI:15377"/>
        <dbReference type="ChEBI" id="CHEBI:15378"/>
        <dbReference type="ChEBI" id="CHEBI:28868"/>
        <dbReference type="ChEBI" id="CHEBI:57643"/>
        <dbReference type="ChEBI" id="CHEBI:58168"/>
        <dbReference type="EC" id="3.1.1.4"/>
    </reaction>
</comment>
<dbReference type="EC" id="3.1.1.4" evidence="2 6"/>
<dbReference type="PANTHER" id="PTHR10728">
    <property type="entry name" value="CYTOSOLIC PHOSPHOLIPASE A2"/>
    <property type="match status" value="1"/>
</dbReference>
<dbReference type="InterPro" id="IPR000008">
    <property type="entry name" value="C2_dom"/>
</dbReference>
<sequence length="834" mass="95720">MIDTPDPYVQLRVPASVSGRKRTAYKNNDVNPVWNESFKFTLDQNKKNKLEITLIDKNIAFGDEILGVEGYDLDTLPLNEHRNIEIKFTNTSTVHLKLRKTKEEHKGLRSSLALCDEEKMFQYARREKIFHNMQYILGEDAPSNISEVPHIAVLGSGGGFRAMVGLSGVFKALSDTKILDMVEYCAGLSGSSWYISQLYSHKDWPNIKPGKQNLELRQRIESSWTKLLITPKTMYKYISSIISKRRQGQPVSFTDFFGHLIGETLIGDRMDCKLSDMAAKVIDGQAPMPLMTCLHVKKHVSAMVFHEWVEFSPFEIGMPKYGVFMKPHHFGSKFYMGRLLKEHNEPPLHFLQGIWGSAFTILFKRLLTTSDATKKDPIQLMRMDSQDERMDMDTAITNDATVDTDDEESSDASDSDTESELDDDDDVEDLLVNNDGVNSERKNEFFIEMENIEEATNDALHSDETSSDRDDNPNDNVKSNENIPSSAKDETISSPTSATSQSTNPAEIYKRTSRRMSLMGKVKPVPQGPTVKKLRKQQSSSQKKYKSRSMWQTMLMSMFEKSELLSTRAGRAGLIHNFMRGLQVEKVYPFSPFSPTTPSDQTDFKSIFEEYATDMKRLYMVDGGLTFNSPYPLVLRPQRKVNLILSFDFSARDSDDAQPFKELLLAEKWAKINRVPFPKIDVSNYVDEPPRECYVFRNDDIPYCPVVMHFCLVNNEFKFYKKPGVRRETKEETDFADFSLFDDPEAPYSTFNFTYSNKSFDRLTQLTEFNTRLCVDRIREEILKCIENKKSGQRAQMSMKDIPRLRRMMSKDNASLLESYIKEDEESNTSSQVD</sequence>
<evidence type="ECO:0000256" key="1">
    <source>
        <dbReference type="ARBA" id="ARBA00004496"/>
    </source>
</evidence>
<gene>
    <name evidence="8" type="ORF">OFUS_LOCUS12542</name>
</gene>
<dbReference type="PROSITE" id="PS51210">
    <property type="entry name" value="PLA2C"/>
    <property type="match status" value="1"/>
</dbReference>
<evidence type="ECO:0000256" key="3">
    <source>
        <dbReference type="ARBA" id="ARBA00022490"/>
    </source>
</evidence>
<dbReference type="Proteomes" id="UP000749559">
    <property type="component" value="Unassembled WGS sequence"/>
</dbReference>
<comment type="domain">
    <text evidence="6">The N-terminal C2 domain associates with lipid membranes upon calcium binding.</text>
</comment>
<reference evidence="8" key="1">
    <citation type="submission" date="2022-03" db="EMBL/GenBank/DDBJ databases">
        <authorList>
            <person name="Martin C."/>
        </authorList>
    </citation>
    <scope>NUCLEOTIDE SEQUENCE</scope>
</reference>
<dbReference type="SMART" id="SM00239">
    <property type="entry name" value="C2"/>
    <property type="match status" value="1"/>
</dbReference>
<dbReference type="SUPFAM" id="SSF49562">
    <property type="entry name" value="C2 domain (Calcium/lipid-binding domain, CaLB)"/>
    <property type="match status" value="1"/>
</dbReference>
<feature type="compositionally biased region" description="Polar residues" evidence="7">
    <location>
        <begin position="474"/>
        <end position="485"/>
    </location>
</feature>
<evidence type="ECO:0000313" key="9">
    <source>
        <dbReference type="Proteomes" id="UP000749559"/>
    </source>
</evidence>
<keyword evidence="9" id="KW-1185">Reference proteome</keyword>
<dbReference type="SUPFAM" id="SSF52151">
    <property type="entry name" value="FabD/lysophospholipase-like"/>
    <property type="match status" value="2"/>
</dbReference>
<comment type="caution">
    <text evidence="8">The sequence shown here is derived from an EMBL/GenBank/DDBJ whole genome shotgun (WGS) entry which is preliminary data.</text>
</comment>
<feature type="compositionally biased region" description="Polar residues" evidence="7">
    <location>
        <begin position="492"/>
        <end position="505"/>
    </location>
</feature>
<dbReference type="Gene3D" id="2.60.40.150">
    <property type="entry name" value="C2 domain"/>
    <property type="match status" value="1"/>
</dbReference>
<protein>
    <recommendedName>
        <fullName evidence="2 6">Phospholipase A2</fullName>
        <ecNumber evidence="2 6">3.1.1.4</ecNumber>
    </recommendedName>
</protein>
<dbReference type="OrthoDB" id="419768at2759"/>
<keyword evidence="6" id="KW-0479">Metal-binding</keyword>
<dbReference type="InterPro" id="IPR016035">
    <property type="entry name" value="Acyl_Trfase/lysoPLipase"/>
</dbReference>
<dbReference type="GO" id="GO:0005829">
    <property type="term" value="C:cytosol"/>
    <property type="evidence" value="ECO:0007669"/>
    <property type="project" value="TreeGrafter"/>
</dbReference>
<evidence type="ECO:0000256" key="2">
    <source>
        <dbReference type="ARBA" id="ARBA00013278"/>
    </source>
</evidence>
<evidence type="ECO:0000256" key="6">
    <source>
        <dbReference type="RuleBase" id="RU362102"/>
    </source>
</evidence>
<name>A0A8J1TYS1_OWEFU</name>
<dbReference type="InterPro" id="IPR035892">
    <property type="entry name" value="C2_domain_sf"/>
</dbReference>
<dbReference type="Pfam" id="PF00168">
    <property type="entry name" value="C2"/>
    <property type="match status" value="1"/>
</dbReference>
<dbReference type="GO" id="GO:0046475">
    <property type="term" value="P:glycerophospholipid catabolic process"/>
    <property type="evidence" value="ECO:0007669"/>
    <property type="project" value="TreeGrafter"/>
</dbReference>
<keyword evidence="5 6" id="KW-0443">Lipid metabolism</keyword>
<evidence type="ECO:0000256" key="4">
    <source>
        <dbReference type="ARBA" id="ARBA00022801"/>
    </source>
</evidence>
<comment type="subcellular location">
    <subcellularLocation>
        <location evidence="1">Cytoplasm</location>
    </subcellularLocation>
</comment>
<feature type="region of interest" description="Disordered" evidence="7">
    <location>
        <begin position="398"/>
        <end position="436"/>
    </location>
</feature>
<dbReference type="GO" id="GO:0005544">
    <property type="term" value="F:calcium-dependent phospholipid binding"/>
    <property type="evidence" value="ECO:0007669"/>
    <property type="project" value="TreeGrafter"/>
</dbReference>
<evidence type="ECO:0000256" key="5">
    <source>
        <dbReference type="ARBA" id="ARBA00023098"/>
    </source>
</evidence>
<feature type="compositionally biased region" description="Basic and acidic residues" evidence="7">
    <location>
        <begin position="460"/>
        <end position="472"/>
    </location>
</feature>
<dbReference type="EMBL" id="CAIIXF020000006">
    <property type="protein sequence ID" value="CAH1786701.1"/>
    <property type="molecule type" value="Genomic_DNA"/>
</dbReference>
<keyword evidence="6" id="KW-0106">Calcium</keyword>
<organism evidence="8 9">
    <name type="scientific">Owenia fusiformis</name>
    <name type="common">Polychaete worm</name>
    <dbReference type="NCBI Taxonomy" id="6347"/>
    <lineage>
        <taxon>Eukaryota</taxon>
        <taxon>Metazoa</taxon>
        <taxon>Spiralia</taxon>
        <taxon>Lophotrochozoa</taxon>
        <taxon>Annelida</taxon>
        <taxon>Polychaeta</taxon>
        <taxon>Sedentaria</taxon>
        <taxon>Canalipalpata</taxon>
        <taxon>Sabellida</taxon>
        <taxon>Oweniida</taxon>
        <taxon>Oweniidae</taxon>
        <taxon>Owenia</taxon>
    </lineage>
</organism>
<dbReference type="Pfam" id="PF01735">
    <property type="entry name" value="PLA2_B"/>
    <property type="match status" value="2"/>
</dbReference>
<keyword evidence="6" id="KW-0442">Lipid degradation</keyword>
<keyword evidence="4 6" id="KW-0378">Hydrolase</keyword>
<proteinExistence type="predicted"/>
<dbReference type="PROSITE" id="PS50004">
    <property type="entry name" value="C2"/>
    <property type="match status" value="1"/>
</dbReference>
<feature type="region of interest" description="Disordered" evidence="7">
    <location>
        <begin position="459"/>
        <end position="547"/>
    </location>
</feature>
<dbReference type="PANTHER" id="PTHR10728:SF40">
    <property type="entry name" value="PATATIN FAMILY PROTEIN"/>
    <property type="match status" value="1"/>
</dbReference>
<dbReference type="AlphaFoldDB" id="A0A8J1TYS1"/>
<dbReference type="Gene3D" id="3.40.1090.10">
    <property type="entry name" value="Cytosolic phospholipase A2 catalytic domain"/>
    <property type="match status" value="2"/>
</dbReference>
<dbReference type="InterPro" id="IPR002642">
    <property type="entry name" value="LysoPLipase_cat_dom"/>
</dbReference>
<accession>A0A8J1TYS1</accession>
<evidence type="ECO:0000313" key="8">
    <source>
        <dbReference type="EMBL" id="CAH1786701.1"/>
    </source>
</evidence>
<dbReference type="GO" id="GO:0047498">
    <property type="term" value="F:calcium-dependent phospholipase A2 activity"/>
    <property type="evidence" value="ECO:0007669"/>
    <property type="project" value="TreeGrafter"/>
</dbReference>
<dbReference type="GO" id="GO:0005509">
    <property type="term" value="F:calcium ion binding"/>
    <property type="evidence" value="ECO:0007669"/>
    <property type="project" value="TreeGrafter"/>
</dbReference>